<dbReference type="InterPro" id="IPR036514">
    <property type="entry name" value="SGNH_hydro_sf"/>
</dbReference>
<proteinExistence type="predicted"/>
<feature type="domain" description="SGNH hydrolase-type esterase" evidence="1">
    <location>
        <begin position="5"/>
        <end position="98"/>
    </location>
</feature>
<dbReference type="EMBL" id="JBEPMA010000001">
    <property type="protein sequence ID" value="MET3616459.1"/>
    <property type="molecule type" value="Genomic_DNA"/>
</dbReference>
<evidence type="ECO:0000313" key="3">
    <source>
        <dbReference type="Proteomes" id="UP001549162"/>
    </source>
</evidence>
<dbReference type="Pfam" id="PF13472">
    <property type="entry name" value="Lipase_GDSL_2"/>
    <property type="match status" value="1"/>
</dbReference>
<evidence type="ECO:0000259" key="1">
    <source>
        <dbReference type="Pfam" id="PF13472"/>
    </source>
</evidence>
<organism evidence="2 3">
    <name type="scientific">Peptoniphilus olsenii</name>
    <dbReference type="NCBI Taxonomy" id="411570"/>
    <lineage>
        <taxon>Bacteria</taxon>
        <taxon>Bacillati</taxon>
        <taxon>Bacillota</taxon>
        <taxon>Tissierellia</taxon>
        <taxon>Tissierellales</taxon>
        <taxon>Peptoniphilaceae</taxon>
        <taxon>Peptoniphilus</taxon>
    </lineage>
</organism>
<keyword evidence="3" id="KW-1185">Reference proteome</keyword>
<dbReference type="InterPro" id="IPR013830">
    <property type="entry name" value="SGNH_hydro"/>
</dbReference>
<protein>
    <submittedName>
        <fullName evidence="2">Lysophospholipase L1-like esterase</fullName>
    </submittedName>
</protein>
<comment type="caution">
    <text evidence="2">The sequence shown here is derived from an EMBL/GenBank/DDBJ whole genome shotgun (WGS) entry which is preliminary data.</text>
</comment>
<dbReference type="Gene3D" id="3.40.50.1110">
    <property type="entry name" value="SGNH hydrolase"/>
    <property type="match status" value="1"/>
</dbReference>
<sequence>MKICALGDSIFAGYLVNGKSLIYHLMKKGYSIDNYGVNGLTSDELLSAIYNIINYDIYLIHIGLNDILNGYSLDKIFNNILKIIKHLDTFDSKIYICSPYKLEYKNVSKSLLFF</sequence>
<dbReference type="RefSeq" id="WP_354366469.1">
    <property type="nucleotide sequence ID" value="NZ_JBEPMA010000001.1"/>
</dbReference>
<reference evidence="2 3" key="1">
    <citation type="submission" date="2024-06" db="EMBL/GenBank/DDBJ databases">
        <title>Genomic Encyclopedia of Type Strains, Phase IV (KMG-IV): sequencing the most valuable type-strain genomes for metagenomic binning, comparative biology and taxonomic classification.</title>
        <authorList>
            <person name="Goeker M."/>
        </authorList>
    </citation>
    <scope>NUCLEOTIDE SEQUENCE [LARGE SCALE GENOMIC DNA]</scope>
    <source>
        <strain evidence="2 3">DSM 21460</strain>
    </source>
</reference>
<accession>A0ABV2J9J3</accession>
<dbReference type="SUPFAM" id="SSF52266">
    <property type="entry name" value="SGNH hydrolase"/>
    <property type="match status" value="1"/>
</dbReference>
<dbReference type="Proteomes" id="UP001549162">
    <property type="component" value="Unassembled WGS sequence"/>
</dbReference>
<gene>
    <name evidence="2" type="ORF">ABID14_000079</name>
</gene>
<evidence type="ECO:0000313" key="2">
    <source>
        <dbReference type="EMBL" id="MET3616459.1"/>
    </source>
</evidence>
<name>A0ABV2J9J3_9FIRM</name>